<dbReference type="GO" id="GO:0003824">
    <property type="term" value="F:catalytic activity"/>
    <property type="evidence" value="ECO:0007669"/>
    <property type="project" value="UniProtKB-ARBA"/>
</dbReference>
<feature type="domain" description="PAS" evidence="2">
    <location>
        <begin position="11"/>
        <end position="58"/>
    </location>
</feature>
<dbReference type="NCBIfam" id="TIGR00229">
    <property type="entry name" value="sensory_box"/>
    <property type="match status" value="1"/>
</dbReference>
<dbReference type="InterPro" id="IPR052163">
    <property type="entry name" value="DGC-Regulatory_Protein"/>
</dbReference>
<dbReference type="PROSITE" id="PS50887">
    <property type="entry name" value="GGDEF"/>
    <property type="match status" value="1"/>
</dbReference>
<dbReference type="InterPro" id="IPR035965">
    <property type="entry name" value="PAS-like_dom_sf"/>
</dbReference>
<dbReference type="PANTHER" id="PTHR46663">
    <property type="entry name" value="DIGUANYLATE CYCLASE DGCT-RELATED"/>
    <property type="match status" value="1"/>
</dbReference>
<protein>
    <submittedName>
        <fullName evidence="5">GGDEF domain-containing protein</fullName>
    </submittedName>
</protein>
<proteinExistence type="predicted"/>
<feature type="domain" description="PAC" evidence="3">
    <location>
        <begin position="81"/>
        <end position="131"/>
    </location>
</feature>
<dbReference type="SMART" id="SM00091">
    <property type="entry name" value="PAS"/>
    <property type="match status" value="1"/>
</dbReference>
<dbReference type="GO" id="GO:0006355">
    <property type="term" value="P:regulation of DNA-templated transcription"/>
    <property type="evidence" value="ECO:0007669"/>
    <property type="project" value="InterPro"/>
</dbReference>
<dbReference type="Pfam" id="PF00989">
    <property type="entry name" value="PAS"/>
    <property type="match status" value="1"/>
</dbReference>
<dbReference type="InterPro" id="IPR000700">
    <property type="entry name" value="PAS-assoc_C"/>
</dbReference>
<dbReference type="SMART" id="SM00267">
    <property type="entry name" value="GGDEF"/>
    <property type="match status" value="1"/>
</dbReference>
<accession>A0A939ISH2</accession>
<gene>
    <name evidence="5" type="ORF">J0A66_18300</name>
</gene>
<dbReference type="InterPro" id="IPR029787">
    <property type="entry name" value="Nucleotide_cyclase"/>
</dbReference>
<evidence type="ECO:0000259" key="3">
    <source>
        <dbReference type="PROSITE" id="PS50113"/>
    </source>
</evidence>
<dbReference type="PROSITE" id="PS50112">
    <property type="entry name" value="PAS"/>
    <property type="match status" value="1"/>
</dbReference>
<dbReference type="SUPFAM" id="SSF55785">
    <property type="entry name" value="PYP-like sensor domain (PAS domain)"/>
    <property type="match status" value="1"/>
</dbReference>
<dbReference type="Gene3D" id="3.30.70.270">
    <property type="match status" value="1"/>
</dbReference>
<evidence type="ECO:0000313" key="5">
    <source>
        <dbReference type="EMBL" id="MBN7827189.1"/>
    </source>
</evidence>
<reference evidence="5" key="1">
    <citation type="submission" date="2021-03" db="EMBL/GenBank/DDBJ databases">
        <title>novel species isolated from a fishpond in China.</title>
        <authorList>
            <person name="Lu H."/>
            <person name="Cai Z."/>
        </authorList>
    </citation>
    <scope>NUCLEOTIDE SEQUENCE</scope>
    <source>
        <strain evidence="5">JCM 30855</strain>
    </source>
</reference>
<dbReference type="InterPro" id="IPR000160">
    <property type="entry name" value="GGDEF_dom"/>
</dbReference>
<dbReference type="Gene3D" id="3.30.450.20">
    <property type="entry name" value="PAS domain"/>
    <property type="match status" value="1"/>
</dbReference>
<dbReference type="EMBL" id="JAFKCV010000014">
    <property type="protein sequence ID" value="MBN7827189.1"/>
    <property type="molecule type" value="Genomic_DNA"/>
</dbReference>
<feature type="domain" description="GGDEF" evidence="4">
    <location>
        <begin position="170"/>
        <end position="300"/>
    </location>
</feature>
<keyword evidence="6" id="KW-1185">Reference proteome</keyword>
<dbReference type="Proteomes" id="UP000664654">
    <property type="component" value="Unassembled WGS sequence"/>
</dbReference>
<dbReference type="CDD" id="cd01949">
    <property type="entry name" value="GGDEF"/>
    <property type="match status" value="1"/>
</dbReference>
<dbReference type="Pfam" id="PF00990">
    <property type="entry name" value="GGDEF"/>
    <property type="match status" value="1"/>
</dbReference>
<dbReference type="NCBIfam" id="TIGR00254">
    <property type="entry name" value="GGDEF"/>
    <property type="match status" value="1"/>
</dbReference>
<comment type="caution">
    <text evidence="5">The sequence shown here is derived from an EMBL/GenBank/DDBJ whole genome shotgun (WGS) entry which is preliminary data.</text>
</comment>
<dbReference type="AlphaFoldDB" id="A0A939ISH2"/>
<comment type="cofactor">
    <cofactor evidence="1">
        <name>Mg(2+)</name>
        <dbReference type="ChEBI" id="CHEBI:18420"/>
    </cofactor>
</comment>
<dbReference type="InterPro" id="IPR000014">
    <property type="entry name" value="PAS"/>
</dbReference>
<dbReference type="CDD" id="cd00130">
    <property type="entry name" value="PAS"/>
    <property type="match status" value="1"/>
</dbReference>
<dbReference type="InterPro" id="IPR013767">
    <property type="entry name" value="PAS_fold"/>
</dbReference>
<sequence length="311" mass="35157">MPDNLKSCHYLLQAMPDATLVTDDQGIISLVNRQLGLLFGYEEQEMLGQPVTFLVPESNRNKHPGHVRQYLQQPGRRMMGSALELSGQHKDGRLIPVDIMLSPIEVEGRQWIICTIRDMSEAKQIQNALSEALNREKQLARSDMLTGCANRRAFYELAEYEIERAHRYQRPFAVAYTDLDNFKHINDALGHHTGDRLLQKVGACLQKGLRSSDTVARLGGDEFALLLPETDLNLATSLVARLRQRLLNEMQTHRWPVTFSIGVLACEASPQDVDHLIRMADELMYGIKQKGKNAMDCRLFSHGQELAPPSI</sequence>
<dbReference type="FunFam" id="3.30.70.270:FF:000001">
    <property type="entry name" value="Diguanylate cyclase domain protein"/>
    <property type="match status" value="1"/>
</dbReference>
<evidence type="ECO:0000256" key="1">
    <source>
        <dbReference type="ARBA" id="ARBA00001946"/>
    </source>
</evidence>
<dbReference type="InterPro" id="IPR043128">
    <property type="entry name" value="Rev_trsase/Diguanyl_cyclase"/>
</dbReference>
<dbReference type="PANTHER" id="PTHR46663:SF4">
    <property type="entry name" value="DIGUANYLATE CYCLASE DGCT-RELATED"/>
    <property type="match status" value="1"/>
</dbReference>
<evidence type="ECO:0000313" key="6">
    <source>
        <dbReference type="Proteomes" id="UP000664654"/>
    </source>
</evidence>
<dbReference type="PROSITE" id="PS50113">
    <property type="entry name" value="PAC"/>
    <property type="match status" value="1"/>
</dbReference>
<organism evidence="5 6">
    <name type="scientific">Bowmanella dokdonensis</name>
    <dbReference type="NCBI Taxonomy" id="751969"/>
    <lineage>
        <taxon>Bacteria</taxon>
        <taxon>Pseudomonadati</taxon>
        <taxon>Pseudomonadota</taxon>
        <taxon>Gammaproteobacteria</taxon>
        <taxon>Alteromonadales</taxon>
        <taxon>Alteromonadaceae</taxon>
        <taxon>Bowmanella</taxon>
    </lineage>
</organism>
<name>A0A939ISH2_9ALTE</name>
<dbReference type="SUPFAM" id="SSF55073">
    <property type="entry name" value="Nucleotide cyclase"/>
    <property type="match status" value="1"/>
</dbReference>
<dbReference type="RefSeq" id="WP_206575301.1">
    <property type="nucleotide sequence ID" value="NZ_JAFKCV010000014.1"/>
</dbReference>
<evidence type="ECO:0000259" key="4">
    <source>
        <dbReference type="PROSITE" id="PS50887"/>
    </source>
</evidence>
<evidence type="ECO:0000259" key="2">
    <source>
        <dbReference type="PROSITE" id="PS50112"/>
    </source>
</evidence>